<proteinExistence type="predicted"/>
<sequence>MSVEISYTSSLYSTLQSAGYATTLQGYLDYYEYTFSLEDHSTSGGFNSTSFTPDFQMYGSQYANETEATGYTSAFIAEAATDENLYYTFFTEPTHTLYGELDSLSFGSDLSNVSNQWGLGTSFLDILGLSEIINDGLDANGDVIAGNTTYDSGNDVHDIVWGLLNGETDALAAVLGDYFDLTASLDASGGTLTGSASLVGVAEFTESDLALAA</sequence>
<evidence type="ECO:0000313" key="1">
    <source>
        <dbReference type="EMBL" id="TBU74283.1"/>
    </source>
</evidence>
<dbReference type="RefSeq" id="WP_131181596.1">
    <property type="nucleotide sequence ID" value="NZ_QJUI01000018.1"/>
</dbReference>
<reference evidence="1 2" key="1">
    <citation type="submission" date="2018-06" db="EMBL/GenBank/DDBJ databases">
        <title>Three novel Pseudomonas species isolated from symptomatic oak.</title>
        <authorList>
            <person name="Bueno-Gonzalez V."/>
            <person name="Brady C."/>
        </authorList>
    </citation>
    <scope>NUCLEOTIDE SEQUENCE [LARGE SCALE GENOMIC DNA]</scope>
    <source>
        <strain evidence="1 2">P9A</strain>
    </source>
</reference>
<dbReference type="Gene3D" id="3.30.1500.10">
    <property type="entry name" value="Haem-binding HasA"/>
    <property type="match status" value="1"/>
</dbReference>
<evidence type="ECO:0000313" key="2">
    <source>
        <dbReference type="Proteomes" id="UP000292302"/>
    </source>
</evidence>
<dbReference type="Proteomes" id="UP000292302">
    <property type="component" value="Unassembled WGS sequence"/>
</dbReference>
<protein>
    <recommendedName>
        <fullName evidence="3">Heme acquisition protein HasAp</fullName>
    </recommendedName>
</protein>
<organism evidence="1 2">
    <name type="scientific">Phytopseudomonas daroniae</name>
    <dbReference type="NCBI Taxonomy" id="2487519"/>
    <lineage>
        <taxon>Bacteria</taxon>
        <taxon>Pseudomonadati</taxon>
        <taxon>Pseudomonadota</taxon>
        <taxon>Gammaproteobacteria</taxon>
        <taxon>Pseudomonadales</taxon>
        <taxon>Pseudomonadaceae</taxon>
        <taxon>Phytopseudomonas</taxon>
    </lineage>
</organism>
<evidence type="ECO:0008006" key="3">
    <source>
        <dbReference type="Google" id="ProtNLM"/>
    </source>
</evidence>
<keyword evidence="2" id="KW-1185">Reference proteome</keyword>
<dbReference type="AlphaFoldDB" id="A0A4Q9QID0"/>
<gene>
    <name evidence="1" type="ORF">DNK06_19125</name>
</gene>
<dbReference type="Pfam" id="PF06438">
    <property type="entry name" value="HasA"/>
    <property type="match status" value="1"/>
</dbReference>
<comment type="caution">
    <text evidence="1">The sequence shown here is derived from an EMBL/GenBank/DDBJ whole genome shotgun (WGS) entry which is preliminary data.</text>
</comment>
<dbReference type="EMBL" id="QJUI01000018">
    <property type="protein sequence ID" value="TBU74283.1"/>
    <property type="molecule type" value="Genomic_DNA"/>
</dbReference>
<name>A0A4Q9QID0_9GAMM</name>
<dbReference type="InterPro" id="IPR036912">
    <property type="entry name" value="HasA_haem-bd_sf"/>
</dbReference>
<accession>A0A4Q9QID0</accession>
<dbReference type="InterPro" id="IPR010495">
    <property type="entry name" value="HasA_haem-bd"/>
</dbReference>
<dbReference type="SUPFAM" id="SSF54621">
    <property type="entry name" value="Heme-binding protein A (HasA)"/>
    <property type="match status" value="1"/>
</dbReference>
<dbReference type="OrthoDB" id="6298835at2"/>